<keyword evidence="1" id="KW-0547">Nucleotide-binding</keyword>
<protein>
    <submittedName>
        <fullName evidence="3">Small gtpase</fullName>
    </submittedName>
</protein>
<dbReference type="GO" id="GO:0005525">
    <property type="term" value="F:GTP binding"/>
    <property type="evidence" value="ECO:0007669"/>
    <property type="project" value="UniProtKB-KW"/>
</dbReference>
<evidence type="ECO:0000313" key="3">
    <source>
        <dbReference type="EMBL" id="CDW77935.1"/>
    </source>
</evidence>
<dbReference type="InterPro" id="IPR027417">
    <property type="entry name" value="P-loop_NTPase"/>
</dbReference>
<evidence type="ECO:0000256" key="2">
    <source>
        <dbReference type="ARBA" id="ARBA00023134"/>
    </source>
</evidence>
<dbReference type="AlphaFoldDB" id="A0A078A6Q4"/>
<dbReference type="PROSITE" id="PS51420">
    <property type="entry name" value="RHO"/>
    <property type="match status" value="1"/>
</dbReference>
<dbReference type="SMART" id="SM00175">
    <property type="entry name" value="RAB"/>
    <property type="match status" value="1"/>
</dbReference>
<dbReference type="OrthoDB" id="5968470at2759"/>
<dbReference type="Gene3D" id="3.40.50.300">
    <property type="entry name" value="P-loop containing nucleotide triphosphate hydrolases"/>
    <property type="match status" value="1"/>
</dbReference>
<dbReference type="EMBL" id="CCKQ01006619">
    <property type="protein sequence ID" value="CDW77935.1"/>
    <property type="molecule type" value="Genomic_DNA"/>
</dbReference>
<dbReference type="SMART" id="SM00174">
    <property type="entry name" value="RHO"/>
    <property type="match status" value="1"/>
</dbReference>
<reference evidence="3 4" key="1">
    <citation type="submission" date="2014-06" db="EMBL/GenBank/DDBJ databases">
        <authorList>
            <person name="Swart Estienne"/>
        </authorList>
    </citation>
    <scope>NUCLEOTIDE SEQUENCE [LARGE SCALE GENOMIC DNA]</scope>
    <source>
        <strain evidence="3 4">130c</strain>
    </source>
</reference>
<dbReference type="PROSITE" id="PS51421">
    <property type="entry name" value="RAS"/>
    <property type="match status" value="1"/>
</dbReference>
<dbReference type="SMART" id="SM00173">
    <property type="entry name" value="RAS"/>
    <property type="match status" value="1"/>
</dbReference>
<dbReference type="Pfam" id="PF00071">
    <property type="entry name" value="Ras"/>
    <property type="match status" value="1"/>
</dbReference>
<dbReference type="GO" id="GO:0003924">
    <property type="term" value="F:GTPase activity"/>
    <property type="evidence" value="ECO:0007669"/>
    <property type="project" value="InterPro"/>
</dbReference>
<organism evidence="3 4">
    <name type="scientific">Stylonychia lemnae</name>
    <name type="common">Ciliate</name>
    <dbReference type="NCBI Taxonomy" id="5949"/>
    <lineage>
        <taxon>Eukaryota</taxon>
        <taxon>Sar</taxon>
        <taxon>Alveolata</taxon>
        <taxon>Ciliophora</taxon>
        <taxon>Intramacronucleata</taxon>
        <taxon>Spirotrichea</taxon>
        <taxon>Stichotrichia</taxon>
        <taxon>Sporadotrichida</taxon>
        <taxon>Oxytrichidae</taxon>
        <taxon>Stylonychinae</taxon>
        <taxon>Stylonychia</taxon>
    </lineage>
</organism>
<dbReference type="InParanoid" id="A0A078A6Q4"/>
<evidence type="ECO:0000256" key="1">
    <source>
        <dbReference type="ARBA" id="ARBA00022741"/>
    </source>
</evidence>
<keyword evidence="2" id="KW-0342">GTP-binding</keyword>
<evidence type="ECO:0000313" key="4">
    <source>
        <dbReference type="Proteomes" id="UP000039865"/>
    </source>
</evidence>
<dbReference type="PANTHER" id="PTHR24070">
    <property type="entry name" value="RAS, DI-RAS, AND RHEB FAMILY MEMBERS OF SMALL GTPASE SUPERFAMILY"/>
    <property type="match status" value="1"/>
</dbReference>
<dbReference type="PRINTS" id="PR00449">
    <property type="entry name" value="RASTRNSFRMNG"/>
</dbReference>
<dbReference type="PROSITE" id="PS51419">
    <property type="entry name" value="RAB"/>
    <property type="match status" value="1"/>
</dbReference>
<proteinExistence type="predicted"/>
<dbReference type="GO" id="GO:0016020">
    <property type="term" value="C:membrane"/>
    <property type="evidence" value="ECO:0007669"/>
    <property type="project" value="InterPro"/>
</dbReference>
<dbReference type="NCBIfam" id="TIGR00231">
    <property type="entry name" value="small_GTP"/>
    <property type="match status" value="1"/>
</dbReference>
<keyword evidence="4" id="KW-1185">Reference proteome</keyword>
<dbReference type="SUPFAM" id="SSF52540">
    <property type="entry name" value="P-loop containing nucleoside triphosphate hydrolases"/>
    <property type="match status" value="1"/>
</dbReference>
<dbReference type="InterPro" id="IPR020849">
    <property type="entry name" value="Small_GTPase_Ras-type"/>
</dbReference>
<dbReference type="GO" id="GO:0007165">
    <property type="term" value="P:signal transduction"/>
    <property type="evidence" value="ECO:0007669"/>
    <property type="project" value="InterPro"/>
</dbReference>
<gene>
    <name evidence="3" type="primary">Contig14794.g15760</name>
    <name evidence="3" type="ORF">STYLEM_6904</name>
</gene>
<dbReference type="Proteomes" id="UP000039865">
    <property type="component" value="Unassembled WGS sequence"/>
</dbReference>
<accession>A0A078A6Q4</accession>
<sequence length="276" mass="32083">MHFERSIITSKMMHMSQETKCNTILEGRESQKQRFSVAIIGDSGVGKTSLINRYIFHKFNTDYNSTIEDFYSIQIKLPKTKNDPEKTYVLDLIDTAGLEEFSQVREKSLRDQSAFLFVYKADSKESIDIIEDYLSKIIQLNSGSFNQQSNYQKKPVLIVQNQQDQANQSTSESLLNYRLSRQISSPDLKSLKAKFGNFFEFEQDTCSAKTGEGISRIFQTMTQMIVNIQNAEDLKNFKSNRKKRLIKQKNIDKYYPKNGDYRHCCSFSRYQNCGIF</sequence>
<dbReference type="InterPro" id="IPR005225">
    <property type="entry name" value="Small_GTP-bd"/>
</dbReference>
<name>A0A078A6Q4_STYLE</name>
<dbReference type="InterPro" id="IPR001806">
    <property type="entry name" value="Small_GTPase"/>
</dbReference>